<dbReference type="EMBL" id="MU275840">
    <property type="protein sequence ID" value="KAI0053283.1"/>
    <property type="molecule type" value="Genomic_DNA"/>
</dbReference>
<reference evidence="1" key="2">
    <citation type="journal article" date="2022" name="New Phytol.">
        <title>Evolutionary transition to the ectomycorrhizal habit in the genomes of a hyperdiverse lineage of mushroom-forming fungi.</title>
        <authorList>
            <person name="Looney B."/>
            <person name="Miyauchi S."/>
            <person name="Morin E."/>
            <person name="Drula E."/>
            <person name="Courty P.E."/>
            <person name="Kohler A."/>
            <person name="Kuo A."/>
            <person name="LaButti K."/>
            <person name="Pangilinan J."/>
            <person name="Lipzen A."/>
            <person name="Riley R."/>
            <person name="Andreopoulos W."/>
            <person name="He G."/>
            <person name="Johnson J."/>
            <person name="Nolan M."/>
            <person name="Tritt A."/>
            <person name="Barry K.W."/>
            <person name="Grigoriev I.V."/>
            <person name="Nagy L.G."/>
            <person name="Hibbett D."/>
            <person name="Henrissat B."/>
            <person name="Matheny P.B."/>
            <person name="Labbe J."/>
            <person name="Martin F.M."/>
        </authorList>
    </citation>
    <scope>NUCLEOTIDE SEQUENCE</scope>
    <source>
        <strain evidence="1">FP105234-sp</strain>
    </source>
</reference>
<protein>
    <submittedName>
        <fullName evidence="1">Uncharacterized protein</fullName>
    </submittedName>
</protein>
<evidence type="ECO:0000313" key="2">
    <source>
        <dbReference type="Proteomes" id="UP000814033"/>
    </source>
</evidence>
<proteinExistence type="predicted"/>
<organism evidence="1 2">
    <name type="scientific">Auriscalpium vulgare</name>
    <dbReference type="NCBI Taxonomy" id="40419"/>
    <lineage>
        <taxon>Eukaryota</taxon>
        <taxon>Fungi</taxon>
        <taxon>Dikarya</taxon>
        <taxon>Basidiomycota</taxon>
        <taxon>Agaricomycotina</taxon>
        <taxon>Agaricomycetes</taxon>
        <taxon>Russulales</taxon>
        <taxon>Auriscalpiaceae</taxon>
        <taxon>Auriscalpium</taxon>
    </lineage>
</organism>
<reference evidence="1" key="1">
    <citation type="submission" date="2021-02" db="EMBL/GenBank/DDBJ databases">
        <authorList>
            <consortium name="DOE Joint Genome Institute"/>
            <person name="Ahrendt S."/>
            <person name="Looney B.P."/>
            <person name="Miyauchi S."/>
            <person name="Morin E."/>
            <person name="Drula E."/>
            <person name="Courty P.E."/>
            <person name="Chicoki N."/>
            <person name="Fauchery L."/>
            <person name="Kohler A."/>
            <person name="Kuo A."/>
            <person name="Labutti K."/>
            <person name="Pangilinan J."/>
            <person name="Lipzen A."/>
            <person name="Riley R."/>
            <person name="Andreopoulos W."/>
            <person name="He G."/>
            <person name="Johnson J."/>
            <person name="Barry K.W."/>
            <person name="Grigoriev I.V."/>
            <person name="Nagy L."/>
            <person name="Hibbett D."/>
            <person name="Henrissat B."/>
            <person name="Matheny P.B."/>
            <person name="Labbe J."/>
            <person name="Martin F."/>
        </authorList>
    </citation>
    <scope>NUCLEOTIDE SEQUENCE</scope>
    <source>
        <strain evidence="1">FP105234-sp</strain>
    </source>
</reference>
<accession>A0ACB8SAT3</accession>
<comment type="caution">
    <text evidence="1">The sequence shown here is derived from an EMBL/GenBank/DDBJ whole genome shotgun (WGS) entry which is preliminary data.</text>
</comment>
<dbReference type="Proteomes" id="UP000814033">
    <property type="component" value="Unassembled WGS sequence"/>
</dbReference>
<evidence type="ECO:0000313" key="1">
    <source>
        <dbReference type="EMBL" id="KAI0053283.1"/>
    </source>
</evidence>
<sequence length="515" mass="57827">MASHASPHSDEPTESTSLLISHPHPRAAHRRRRPHIAPTVNRVRIHGLQVTDDDASFLPTLETRAEEVAFKLIVYLQLYLLGKRSAYDGTDVWEQWSKEQSAVLDAHALERRIVSLWEEFLNISRSTHEIEECLWSSFPLEEGKSRLVRVVDILRDQESPVSLLSHRVVLLSISHTWSFGHAVQPAHSPVARVLQICDSKATPRVIHATDTFIQLGYLALWAHYLLHPPTRPIITMQTAKAGVVGPREILLIIYSIASLCRSWNAYVVPCVLVSSAFILSLPSSPFPGDSSYSVLLVAFCVHIMLLHLPRTPSPNFILAPDVTLPLSTLLWYEFTRTLYPVVLFYLPAILVSTYFLSVALADSIPRFVVLPFTTASPMETREAFVLLWALIGFLVVSSTILLVLFSASMMATSPRPLSPWDRYSQPVGYQARRIFTTAVITYSAPNFFPPPFNLLDLFFIRLPTVILRIAGRKDLSFMNRTRIILWRCTVAPIGLVVAGCWLWAASLPLAPPMGQ</sequence>
<name>A0ACB8SAT3_9AGAM</name>
<keyword evidence="2" id="KW-1185">Reference proteome</keyword>
<gene>
    <name evidence="1" type="ORF">FA95DRAFT_717743</name>
</gene>